<evidence type="ECO:0000259" key="2">
    <source>
        <dbReference type="Pfam" id="PF13581"/>
    </source>
</evidence>
<dbReference type="Proteomes" id="UP000000647">
    <property type="component" value="Chromosome"/>
</dbReference>
<dbReference type="RefSeq" id="WP_011813020.1">
    <property type="nucleotide sequence ID" value="NC_008789.1"/>
</dbReference>
<protein>
    <submittedName>
        <fullName evidence="3">Putative anti-sigma regulatory factor, serine/threonine protein kinase</fullName>
    </submittedName>
</protein>
<dbReference type="EMBL" id="CP000544">
    <property type="protein sequence ID" value="ABM60997.1"/>
    <property type="molecule type" value="Genomic_DNA"/>
</dbReference>
<feature type="domain" description="Histidine kinase/HSP90-like ATPase" evidence="2">
    <location>
        <begin position="12"/>
        <end position="134"/>
    </location>
</feature>
<dbReference type="STRING" id="349124.Hhal_0203"/>
<accession>A1WTI5</accession>
<dbReference type="PANTHER" id="PTHR35526:SF3">
    <property type="entry name" value="ANTI-SIGMA-F FACTOR RSBW"/>
    <property type="match status" value="1"/>
</dbReference>
<dbReference type="CDD" id="cd16936">
    <property type="entry name" value="HATPase_RsbW-like"/>
    <property type="match status" value="1"/>
</dbReference>
<dbReference type="InterPro" id="IPR036890">
    <property type="entry name" value="HATPase_C_sf"/>
</dbReference>
<keyword evidence="4" id="KW-1185">Reference proteome</keyword>
<dbReference type="KEGG" id="hha:Hhal_0203"/>
<evidence type="ECO:0000256" key="1">
    <source>
        <dbReference type="ARBA" id="ARBA00022527"/>
    </source>
</evidence>
<organism evidence="3 4">
    <name type="scientific">Halorhodospira halophila (strain DSM 244 / SL1)</name>
    <name type="common">Ectothiorhodospira halophila (strain DSM 244 / SL1)</name>
    <dbReference type="NCBI Taxonomy" id="349124"/>
    <lineage>
        <taxon>Bacteria</taxon>
        <taxon>Pseudomonadati</taxon>
        <taxon>Pseudomonadota</taxon>
        <taxon>Gammaproteobacteria</taxon>
        <taxon>Chromatiales</taxon>
        <taxon>Ectothiorhodospiraceae</taxon>
        <taxon>Halorhodospira</taxon>
    </lineage>
</organism>
<reference evidence="4" key="1">
    <citation type="submission" date="2006-12" db="EMBL/GenBank/DDBJ databases">
        <title>Complete sequence of Halorhodospira halophila SL1.</title>
        <authorList>
            <consortium name="US DOE Joint Genome Institute"/>
            <person name="Copeland A."/>
            <person name="Lucas S."/>
            <person name="Lapidus A."/>
            <person name="Barry K."/>
            <person name="Detter J.C."/>
            <person name="Glavina del Rio T."/>
            <person name="Hammon N."/>
            <person name="Israni S."/>
            <person name="Dalin E."/>
            <person name="Tice H."/>
            <person name="Pitluck S."/>
            <person name="Saunders E."/>
            <person name="Brettin T."/>
            <person name="Bruce D."/>
            <person name="Han C."/>
            <person name="Tapia R."/>
            <person name="Schmutz J."/>
            <person name="Larimer F."/>
            <person name="Land M."/>
            <person name="Hauser L."/>
            <person name="Kyrpides N."/>
            <person name="Mikhailova N."/>
            <person name="Hoff W."/>
            <person name="Richardson P."/>
        </authorList>
    </citation>
    <scope>NUCLEOTIDE SEQUENCE [LARGE SCALE GENOMIC DNA]</scope>
    <source>
        <strain evidence="4">DSM 244 / SL1</strain>
    </source>
</reference>
<keyword evidence="1 3" id="KW-0723">Serine/threonine-protein kinase</keyword>
<reference evidence="3 4" key="2">
    <citation type="journal article" date="2013" name="Stand. Genomic Sci.">
        <title>Complete genome sequence of Halorhodospira halophila SL1.</title>
        <authorList>
            <person name="Challacombe J.F."/>
            <person name="Majid S."/>
            <person name="Deole R."/>
            <person name="Brettin T.S."/>
            <person name="Bruce D."/>
            <person name="Delano S.F."/>
            <person name="Detter J.C."/>
            <person name="Gleasner C.D."/>
            <person name="Han C.S."/>
            <person name="Misra M."/>
            <person name="Reitenga K.G."/>
            <person name="Mikhailova N."/>
            <person name="Woyke T."/>
            <person name="Pitluck S."/>
            <person name="Nolan M."/>
            <person name="Land M.L."/>
            <person name="Saunders E."/>
            <person name="Tapia R."/>
            <person name="Lapidus A."/>
            <person name="Ivanova N."/>
            <person name="Hoff W.D."/>
        </authorList>
    </citation>
    <scope>NUCLEOTIDE SEQUENCE [LARGE SCALE GENOMIC DNA]</scope>
    <source>
        <strain evidence="4">DSM 244 / SL1</strain>
    </source>
</reference>
<dbReference type="InterPro" id="IPR050267">
    <property type="entry name" value="Anti-sigma-factor_SerPK"/>
</dbReference>
<dbReference type="Gene3D" id="3.30.565.10">
    <property type="entry name" value="Histidine kinase-like ATPase, C-terminal domain"/>
    <property type="match status" value="1"/>
</dbReference>
<dbReference type="SUPFAM" id="SSF55874">
    <property type="entry name" value="ATPase domain of HSP90 chaperone/DNA topoisomerase II/histidine kinase"/>
    <property type="match status" value="1"/>
</dbReference>
<dbReference type="HOGENOM" id="CLU_1813097_0_0_6"/>
<dbReference type="OrthoDB" id="5769398at2"/>
<proteinExistence type="predicted"/>
<dbReference type="GO" id="GO:0004674">
    <property type="term" value="F:protein serine/threonine kinase activity"/>
    <property type="evidence" value="ECO:0007669"/>
    <property type="project" value="UniProtKB-KW"/>
</dbReference>
<dbReference type="PANTHER" id="PTHR35526">
    <property type="entry name" value="ANTI-SIGMA-F FACTOR RSBW-RELATED"/>
    <property type="match status" value="1"/>
</dbReference>
<dbReference type="Pfam" id="PF13581">
    <property type="entry name" value="HATPase_c_2"/>
    <property type="match status" value="1"/>
</dbReference>
<dbReference type="eggNOG" id="COG2172">
    <property type="taxonomic scope" value="Bacteria"/>
</dbReference>
<sequence length="142" mass="15541">MQSNTLLELELNAELRRVAEACRAWERLAQQIGLGEEAAGAVELALCEAINNAIIHACGNCPSRVVRVTVHQRADWLVLQVHDQGWPMTTEPASVDVRSGADCAEGGRGIGIIRGLMWHVRYRSGPAGNTLEMQYPLPGDQR</sequence>
<dbReference type="AlphaFoldDB" id="A1WTI5"/>
<evidence type="ECO:0000313" key="3">
    <source>
        <dbReference type="EMBL" id="ABM60997.1"/>
    </source>
</evidence>
<name>A1WTI5_HALHL</name>
<keyword evidence="3" id="KW-0418">Kinase</keyword>
<keyword evidence="3" id="KW-0808">Transferase</keyword>
<evidence type="ECO:0000313" key="4">
    <source>
        <dbReference type="Proteomes" id="UP000000647"/>
    </source>
</evidence>
<gene>
    <name evidence="3" type="ordered locus">Hhal_0203</name>
</gene>
<dbReference type="InterPro" id="IPR003594">
    <property type="entry name" value="HATPase_dom"/>
</dbReference>